<dbReference type="EMBL" id="MFYX01000055">
    <property type="protein sequence ID" value="OGK05520.1"/>
    <property type="molecule type" value="Genomic_DNA"/>
</dbReference>
<proteinExistence type="predicted"/>
<reference evidence="3 4" key="1">
    <citation type="journal article" date="2016" name="Nat. Commun.">
        <title>Thousands of microbial genomes shed light on interconnected biogeochemical processes in an aquifer system.</title>
        <authorList>
            <person name="Anantharaman K."/>
            <person name="Brown C.T."/>
            <person name="Hug L.A."/>
            <person name="Sharon I."/>
            <person name="Castelle C.J."/>
            <person name="Probst A.J."/>
            <person name="Thomas B.C."/>
            <person name="Singh A."/>
            <person name="Wilkins M.J."/>
            <person name="Karaoz U."/>
            <person name="Brodie E.L."/>
            <person name="Williams K.H."/>
            <person name="Hubbard S.S."/>
            <person name="Banfield J.F."/>
        </authorList>
    </citation>
    <scope>NUCLEOTIDE SEQUENCE [LARGE SCALE GENOMIC DNA]</scope>
</reference>
<evidence type="ECO:0000259" key="2">
    <source>
        <dbReference type="Pfam" id="PF13635"/>
    </source>
</evidence>
<evidence type="ECO:0000313" key="4">
    <source>
        <dbReference type="Proteomes" id="UP000179243"/>
    </source>
</evidence>
<dbReference type="Pfam" id="PF13635">
    <property type="entry name" value="DUF4143"/>
    <property type="match status" value="1"/>
</dbReference>
<evidence type="ECO:0000313" key="3">
    <source>
        <dbReference type="EMBL" id="OGK05520.1"/>
    </source>
</evidence>
<name>A0A1F7FFN1_UNCRA</name>
<dbReference type="PANTHER" id="PTHR33295">
    <property type="entry name" value="ATPASE"/>
    <property type="match status" value="1"/>
</dbReference>
<dbReference type="Proteomes" id="UP000179243">
    <property type="component" value="Unassembled WGS sequence"/>
</dbReference>
<dbReference type="PANTHER" id="PTHR33295:SF18">
    <property type="entry name" value="AAA+ ATPASE DOMAIN-CONTAINING PROTEIN"/>
    <property type="match status" value="1"/>
</dbReference>
<feature type="domain" description="DUF4143" evidence="2">
    <location>
        <begin position="87"/>
        <end position="236"/>
    </location>
</feature>
<feature type="region of interest" description="Disordered" evidence="1">
    <location>
        <begin position="1"/>
        <end position="22"/>
    </location>
</feature>
<organism evidence="3 4">
    <name type="scientific">Candidatus Raymondbacteria bacterium RIFOXYD12_FULL_49_13</name>
    <dbReference type="NCBI Taxonomy" id="1817890"/>
    <lineage>
        <taxon>Bacteria</taxon>
        <taxon>Raymondiibacteriota</taxon>
    </lineage>
</organism>
<evidence type="ECO:0000256" key="1">
    <source>
        <dbReference type="SAM" id="MobiDB-lite"/>
    </source>
</evidence>
<comment type="caution">
    <text evidence="3">The sequence shown here is derived from an EMBL/GenBank/DDBJ whole genome shotgun (WGS) entry which is preliminary data.</text>
</comment>
<accession>A0A1F7FFN1</accession>
<dbReference type="InterPro" id="IPR025420">
    <property type="entry name" value="DUF4143"/>
</dbReference>
<protein>
    <recommendedName>
        <fullName evidence="2">DUF4143 domain-containing protein</fullName>
    </recommendedName>
</protein>
<gene>
    <name evidence="3" type="ORF">A2519_05375</name>
</gene>
<sequence>MVCTGSSAPDLQEGADLLPGRRGRRHPVDLELLPVRFRDVRGKLSLEEFMLTGGMPWAIEEYLRLKIIPSHVYQLYASWIEGAFLKNKHAATHLPHLLNYLAYHISTPFSVQKLSRDCGIGANNTAETYLTLLERIYSVLPCMWTDIHTRRPAARKNRKFYPFDPFIFHLMSSYGKGWENTFAAAKNMIQSPGEIGPLAEALAAAELRHRSTASLYYWMGRKEIDFVADSFIEVKYQSRVSTAEFEWARKILPGHAQLTVLTRNDHAIDGIIRLVPLEEWLQE</sequence>
<dbReference type="AlphaFoldDB" id="A0A1F7FFN1"/>